<feature type="compositionally biased region" description="Pro residues" evidence="1">
    <location>
        <begin position="139"/>
        <end position="155"/>
    </location>
</feature>
<dbReference type="Proteomes" id="UP000626109">
    <property type="component" value="Unassembled WGS sequence"/>
</dbReference>
<accession>A0A813LT87</accession>
<keyword evidence="2" id="KW-0732">Signal</keyword>
<name>A0A813LT87_POLGL</name>
<organism evidence="3 4">
    <name type="scientific">Polarella glacialis</name>
    <name type="common">Dinoflagellate</name>
    <dbReference type="NCBI Taxonomy" id="89957"/>
    <lineage>
        <taxon>Eukaryota</taxon>
        <taxon>Sar</taxon>
        <taxon>Alveolata</taxon>
        <taxon>Dinophyceae</taxon>
        <taxon>Suessiales</taxon>
        <taxon>Suessiaceae</taxon>
        <taxon>Polarella</taxon>
    </lineage>
</organism>
<evidence type="ECO:0000313" key="3">
    <source>
        <dbReference type="EMBL" id="CAE8739183.1"/>
    </source>
</evidence>
<feature type="region of interest" description="Disordered" evidence="1">
    <location>
        <begin position="129"/>
        <end position="175"/>
    </location>
</feature>
<comment type="caution">
    <text evidence="3">The sequence shown here is derived from an EMBL/GenBank/DDBJ whole genome shotgun (WGS) entry which is preliminary data.</text>
</comment>
<feature type="signal peptide" evidence="2">
    <location>
        <begin position="1"/>
        <end position="22"/>
    </location>
</feature>
<dbReference type="EMBL" id="CAJNNW010037069">
    <property type="protein sequence ID" value="CAE8739183.1"/>
    <property type="molecule type" value="Genomic_DNA"/>
</dbReference>
<evidence type="ECO:0000256" key="1">
    <source>
        <dbReference type="SAM" id="MobiDB-lite"/>
    </source>
</evidence>
<dbReference type="AlphaFoldDB" id="A0A813LT87"/>
<evidence type="ECO:0000313" key="4">
    <source>
        <dbReference type="Proteomes" id="UP000626109"/>
    </source>
</evidence>
<proteinExistence type="predicted"/>
<sequence length="211" mass="23700">MALLHLPMLPAVVGAILKDCESLRDGPQKPWPLNSCDRQRRRLLPVTHNAKAFPGNVCQRGPSRDYYALAHERMNPLHSELHVQARIGFRRPRQAKVRLRPLALPPLEDGDKLDSRQLKFELKGKLAQHGDKLDFRQQPPLPPQPSCPGSPPGPKFEPIGKRQGSPDIDSRPVTAQYHELREDCLSEELDDVNVEMLTDTTIGAVLRQALS</sequence>
<feature type="chain" id="PRO_5032694760" evidence="2">
    <location>
        <begin position="23"/>
        <end position="211"/>
    </location>
</feature>
<gene>
    <name evidence="3" type="ORF">PGLA2088_LOCUS49505</name>
</gene>
<evidence type="ECO:0000256" key="2">
    <source>
        <dbReference type="SAM" id="SignalP"/>
    </source>
</evidence>
<protein>
    <submittedName>
        <fullName evidence="3">Uncharacterized protein</fullName>
    </submittedName>
</protein>
<reference evidence="3" key="1">
    <citation type="submission" date="2021-02" db="EMBL/GenBank/DDBJ databases">
        <authorList>
            <person name="Dougan E. K."/>
            <person name="Rhodes N."/>
            <person name="Thang M."/>
            <person name="Chan C."/>
        </authorList>
    </citation>
    <scope>NUCLEOTIDE SEQUENCE</scope>
</reference>